<proteinExistence type="predicted"/>
<keyword evidence="2" id="KW-1185">Reference proteome</keyword>
<reference evidence="1" key="2">
    <citation type="submission" date="2020-09" db="EMBL/GenBank/DDBJ databases">
        <authorList>
            <person name="Sun Q."/>
            <person name="Kim S."/>
        </authorList>
    </citation>
    <scope>NUCLEOTIDE SEQUENCE</scope>
    <source>
        <strain evidence="1">KCTC 22169</strain>
    </source>
</reference>
<dbReference type="Proteomes" id="UP000626148">
    <property type="component" value="Unassembled WGS sequence"/>
</dbReference>
<organism evidence="1 2">
    <name type="scientific">Saccharospirillum salsuginis</name>
    <dbReference type="NCBI Taxonomy" id="418750"/>
    <lineage>
        <taxon>Bacteria</taxon>
        <taxon>Pseudomonadati</taxon>
        <taxon>Pseudomonadota</taxon>
        <taxon>Gammaproteobacteria</taxon>
        <taxon>Oceanospirillales</taxon>
        <taxon>Saccharospirillaceae</taxon>
        <taxon>Saccharospirillum</taxon>
    </lineage>
</organism>
<dbReference type="EMBL" id="BMXR01000009">
    <property type="protein sequence ID" value="GGX64451.1"/>
    <property type="molecule type" value="Genomic_DNA"/>
</dbReference>
<comment type="caution">
    <text evidence="1">The sequence shown here is derived from an EMBL/GenBank/DDBJ whole genome shotgun (WGS) entry which is preliminary data.</text>
</comment>
<evidence type="ECO:0000313" key="1">
    <source>
        <dbReference type="EMBL" id="GGX64451.1"/>
    </source>
</evidence>
<name>A0A918KHZ7_9GAMM</name>
<evidence type="ECO:0000313" key="2">
    <source>
        <dbReference type="Proteomes" id="UP000626148"/>
    </source>
</evidence>
<gene>
    <name evidence="1" type="ORF">GCM10007392_35280</name>
</gene>
<accession>A0A918KHZ7</accession>
<sequence>MAQICRKFHFFPKDLIILYKDVKKYRISLPNRLVHFADELKFEIQFKGTFIANFRSNTFAVPNNPYS</sequence>
<reference evidence="1" key="1">
    <citation type="journal article" date="2014" name="Int. J. Syst. Evol. Microbiol.">
        <title>Complete genome sequence of Corynebacterium casei LMG S-19264T (=DSM 44701T), isolated from a smear-ripened cheese.</title>
        <authorList>
            <consortium name="US DOE Joint Genome Institute (JGI-PGF)"/>
            <person name="Walter F."/>
            <person name="Albersmeier A."/>
            <person name="Kalinowski J."/>
            <person name="Ruckert C."/>
        </authorList>
    </citation>
    <scope>NUCLEOTIDE SEQUENCE</scope>
    <source>
        <strain evidence="1">KCTC 22169</strain>
    </source>
</reference>
<protein>
    <submittedName>
        <fullName evidence="1">Uncharacterized protein</fullName>
    </submittedName>
</protein>
<dbReference type="AlphaFoldDB" id="A0A918KHZ7"/>